<keyword evidence="4" id="KW-1185">Reference proteome</keyword>
<evidence type="ECO:0000313" key="3">
    <source>
        <dbReference type="EMBL" id="CAL4802833.1"/>
    </source>
</evidence>
<evidence type="ECO:0000256" key="1">
    <source>
        <dbReference type="SAM" id="SignalP"/>
    </source>
</evidence>
<proteinExistence type="predicted"/>
<dbReference type="EMBL" id="CAMXCT030006534">
    <property type="protein sequence ID" value="CAL4802833.1"/>
    <property type="molecule type" value="Genomic_DNA"/>
</dbReference>
<gene>
    <name evidence="2" type="ORF">C1SCF055_LOCUS40345</name>
</gene>
<dbReference type="OrthoDB" id="10283781at2759"/>
<keyword evidence="1" id="KW-0732">Signal</keyword>
<name>A0A9P1GIT6_9DINO</name>
<accession>A0A9P1GIT6</accession>
<dbReference type="AlphaFoldDB" id="A0A9P1GIT6"/>
<reference evidence="3 4" key="2">
    <citation type="submission" date="2024-05" db="EMBL/GenBank/DDBJ databases">
        <authorList>
            <person name="Chen Y."/>
            <person name="Shah S."/>
            <person name="Dougan E. K."/>
            <person name="Thang M."/>
            <person name="Chan C."/>
        </authorList>
    </citation>
    <scope>NUCLEOTIDE SEQUENCE [LARGE SCALE GENOMIC DNA]</scope>
</reference>
<reference evidence="2" key="1">
    <citation type="submission" date="2022-10" db="EMBL/GenBank/DDBJ databases">
        <authorList>
            <person name="Chen Y."/>
            <person name="Dougan E. K."/>
            <person name="Chan C."/>
            <person name="Rhodes N."/>
            <person name="Thang M."/>
        </authorList>
    </citation>
    <scope>NUCLEOTIDE SEQUENCE</scope>
</reference>
<feature type="signal peptide" evidence="1">
    <location>
        <begin position="1"/>
        <end position="19"/>
    </location>
</feature>
<dbReference type="EMBL" id="CAMXCT010006534">
    <property type="protein sequence ID" value="CAI4015521.1"/>
    <property type="molecule type" value="Genomic_DNA"/>
</dbReference>
<feature type="chain" id="PRO_5043272844" evidence="1">
    <location>
        <begin position="20"/>
        <end position="972"/>
    </location>
</feature>
<dbReference type="InterPro" id="IPR038765">
    <property type="entry name" value="Papain-like_cys_pep_sf"/>
</dbReference>
<dbReference type="SUPFAM" id="SSF54001">
    <property type="entry name" value="Cysteine proteinases"/>
    <property type="match status" value="1"/>
</dbReference>
<dbReference type="EMBL" id="CAMXCT020006534">
    <property type="protein sequence ID" value="CAL1168896.1"/>
    <property type="molecule type" value="Genomic_DNA"/>
</dbReference>
<dbReference type="CDD" id="cd02257">
    <property type="entry name" value="Peptidase_C19"/>
    <property type="match status" value="1"/>
</dbReference>
<sequence>MVPIRFFACLIILALSAGAADTNSTDTVDALQTVSNLEGGHYIAYWKSGNGWQKVNNDHCSVASEQEVKEKAGLAYLLVYELAGYQGTVSWESLNEHAVSRKLLDQRLHELLAHLALVAAQRLLRLAPSEALLSRAKALPPSLLQGYADRPHTGLGSVLAAVRQDPSTRFLVLTRDVLMASGLCPSDLQRQDVDIQAMPRTREEAIALLQSRKNQEKPLMILCRWALHGTCSDTSFTSQAIHQLRRLADENDVQGLVLTILLPPWRFHVGKSYESALLGQWQVLHLDSLEDTEAPSLVTSILTNAPNLKPTEQLGCQEEVHKHLAAAVARLPSSDAMRRMADGWVDAERGMAQAVAFYAQAALQTRVDALWSLLTSDQFALLLDVLRRIPLAALQDISLQREAVATAKEMMGMDRCQRRPMLCLQTTVGNKCAERVVSALAAALHLICDQGGLQVLLQMGEEATFAVATDLALRVWHPGNRRRFPSRRPRGCKETAVLPCYPHLFHMLQECLLDSRADPDSDLVTAASSAWKKHPFYKLSDCVVNSGLMRSYCQYLAQRFGFPRVAAELLELEAALYAADEQLPGLHACAWCHRSDLLALSYLFRDGVPPKVLGELKAIDGHGTNFKTNEALFGPALASSVLDLLEEKLQEAMKATEELRKVHLNAWHHSFSAARATLGGRLLPTLSRSNRAKLHRLSFFSDLIPCMMDHGGLSILSELLAESRTMDRREMQNRCLARLATQLNRLGSGGAEVFFPTARAALQQILEDLLPGKAERLQPLRRESAQILELFRDLAERCESVELILDIVDSRGIFASCYALVTPALGAAALQGLLEAVQQHRGKRSEMLQRFSQEFCQKVGEHPCLHLPWNAWMEWTEEHDDDTSSLPWLLYYAWRGAGTELLELDGLQPLEELRRAAGASSAPNVFTAVRRAVRQQQLLASVAESVARKTLRTAEGQQLLLHLGAQGHLESF</sequence>
<evidence type="ECO:0000313" key="4">
    <source>
        <dbReference type="Proteomes" id="UP001152797"/>
    </source>
</evidence>
<protein>
    <submittedName>
        <fullName evidence="2">Uncharacterized protein</fullName>
    </submittedName>
</protein>
<organism evidence="2">
    <name type="scientific">Cladocopium goreaui</name>
    <dbReference type="NCBI Taxonomy" id="2562237"/>
    <lineage>
        <taxon>Eukaryota</taxon>
        <taxon>Sar</taxon>
        <taxon>Alveolata</taxon>
        <taxon>Dinophyceae</taxon>
        <taxon>Suessiales</taxon>
        <taxon>Symbiodiniaceae</taxon>
        <taxon>Cladocopium</taxon>
    </lineage>
</organism>
<comment type="caution">
    <text evidence="2">The sequence shown here is derived from an EMBL/GenBank/DDBJ whole genome shotgun (WGS) entry which is preliminary data.</text>
</comment>
<dbReference type="Proteomes" id="UP001152797">
    <property type="component" value="Unassembled WGS sequence"/>
</dbReference>
<dbReference type="Gene3D" id="3.90.70.10">
    <property type="entry name" value="Cysteine proteinases"/>
    <property type="match status" value="1"/>
</dbReference>
<evidence type="ECO:0000313" key="2">
    <source>
        <dbReference type="EMBL" id="CAI4015521.1"/>
    </source>
</evidence>